<dbReference type="Proteomes" id="UP000001411">
    <property type="component" value="Chromosome"/>
</dbReference>
<evidence type="ECO:0000313" key="2">
    <source>
        <dbReference type="Proteomes" id="UP000001411"/>
    </source>
</evidence>
<dbReference type="SUPFAM" id="SSF46689">
    <property type="entry name" value="Homeodomain-like"/>
    <property type="match status" value="1"/>
</dbReference>
<name>A0A0H2VE88_STAES</name>
<dbReference type="OrthoDB" id="2414312at2"/>
<organism evidence="1 2">
    <name type="scientific">Staphylococcus epidermidis (strain ATCC 12228 / FDA PCI 1200)</name>
    <dbReference type="NCBI Taxonomy" id="176280"/>
    <lineage>
        <taxon>Bacteria</taxon>
        <taxon>Bacillati</taxon>
        <taxon>Bacillota</taxon>
        <taxon>Bacilli</taxon>
        <taxon>Bacillales</taxon>
        <taxon>Staphylococcaceae</taxon>
        <taxon>Staphylococcus</taxon>
    </lineage>
</organism>
<reference evidence="1 2" key="1">
    <citation type="journal article" date="2003" name="Mol. Microbiol.">
        <title>Genome-based analysis of virulence genes in a non-biofilm-forming Staphylococcus epidermidis strain (ATCC 12228).</title>
        <authorList>
            <person name="Zhang Y.Q."/>
            <person name="Ren S.X."/>
            <person name="Li H.L."/>
            <person name="Wang Y.X."/>
            <person name="Fu G."/>
            <person name="Yang J."/>
            <person name="Qin Z.Q."/>
            <person name="Miao Y.G."/>
            <person name="Wang W.Y."/>
            <person name="Chen R.S."/>
            <person name="Shen Y."/>
            <person name="Chen Z."/>
            <person name="Yuan Z.H."/>
            <person name="Zhao G.P."/>
            <person name="Qu D."/>
            <person name="Danchin A."/>
            <person name="Wen Y.M."/>
        </authorList>
    </citation>
    <scope>NUCLEOTIDE SEQUENCE [LARGE SCALE GENOMIC DNA]</scope>
    <source>
        <strain evidence="2">ATCC 12228 / FDA PCI 1200</strain>
    </source>
</reference>
<gene>
    <name evidence="1" type="ordered locus">SE_0100</name>
</gene>
<dbReference type="InterPro" id="IPR009057">
    <property type="entry name" value="Homeodomain-like_sf"/>
</dbReference>
<dbReference type="eggNOG" id="ENOG50305G2">
    <property type="taxonomic scope" value="Bacteria"/>
</dbReference>
<dbReference type="EMBL" id="AE015929">
    <property type="protein sequence ID" value="AAO03697.1"/>
    <property type="molecule type" value="Genomic_DNA"/>
</dbReference>
<accession>A0A0H2VE88</accession>
<dbReference type="HOGENOM" id="CLU_161842_2_1_9"/>
<dbReference type="PATRIC" id="fig|176280.10.peg.94"/>
<proteinExistence type="predicted"/>
<dbReference type="KEGG" id="sep:SE_0100"/>
<sequence length="43" mass="5168">MKRVSYSVETKYKAVEMKAAGFSTKEIMKELNIRNRTQVKTWW</sequence>
<evidence type="ECO:0000313" key="1">
    <source>
        <dbReference type="EMBL" id="AAO03697.1"/>
    </source>
</evidence>
<protein>
    <submittedName>
        <fullName evidence="1">Transposase</fullName>
    </submittedName>
</protein>
<dbReference type="AlphaFoldDB" id="A0A0H2VE88"/>